<name>A0ABQ6HPB8_9MICO</name>
<accession>A0ABQ6HPB8</accession>
<protein>
    <recommendedName>
        <fullName evidence="3">DUF3145 domain-containing protein</fullName>
    </recommendedName>
</protein>
<dbReference type="Pfam" id="PF11343">
    <property type="entry name" value="DUF3145"/>
    <property type="match status" value="1"/>
</dbReference>
<proteinExistence type="predicted"/>
<evidence type="ECO:0008006" key="3">
    <source>
        <dbReference type="Google" id="ProtNLM"/>
    </source>
</evidence>
<keyword evidence="2" id="KW-1185">Reference proteome</keyword>
<dbReference type="InterPro" id="IPR021491">
    <property type="entry name" value="DUF3145"/>
</dbReference>
<dbReference type="EMBL" id="BSUJ01000001">
    <property type="protein sequence ID" value="GMA20002.1"/>
    <property type="molecule type" value="Genomic_DNA"/>
</dbReference>
<dbReference type="Proteomes" id="UP001157109">
    <property type="component" value="Unassembled WGS sequence"/>
</dbReference>
<gene>
    <name evidence="1" type="ORF">GCM10025862_20230</name>
</gene>
<comment type="caution">
    <text evidence="1">The sequence shown here is derived from an EMBL/GenBank/DDBJ whole genome shotgun (WGS) entry which is preliminary data.</text>
</comment>
<reference evidence="2" key="1">
    <citation type="journal article" date="2019" name="Int. J. Syst. Evol. Microbiol.">
        <title>The Global Catalogue of Microorganisms (GCM) 10K type strain sequencing project: providing services to taxonomists for standard genome sequencing and annotation.</title>
        <authorList>
            <consortium name="The Broad Institute Genomics Platform"/>
            <consortium name="The Broad Institute Genome Sequencing Center for Infectious Disease"/>
            <person name="Wu L."/>
            <person name="Ma J."/>
        </authorList>
    </citation>
    <scope>NUCLEOTIDE SEQUENCE [LARGE SCALE GENOMIC DNA]</scope>
    <source>
        <strain evidence="2">NBRC 105830</strain>
    </source>
</reference>
<dbReference type="RefSeq" id="WP_241444504.1">
    <property type="nucleotide sequence ID" value="NZ_BSUJ01000001.1"/>
</dbReference>
<organism evidence="1 2">
    <name type="scientific">Arsenicicoccus piscis</name>
    <dbReference type="NCBI Taxonomy" id="673954"/>
    <lineage>
        <taxon>Bacteria</taxon>
        <taxon>Bacillati</taxon>
        <taxon>Actinomycetota</taxon>
        <taxon>Actinomycetes</taxon>
        <taxon>Micrococcales</taxon>
        <taxon>Intrasporangiaceae</taxon>
        <taxon>Arsenicicoccus</taxon>
    </lineage>
</organism>
<evidence type="ECO:0000313" key="1">
    <source>
        <dbReference type="EMBL" id="GMA20002.1"/>
    </source>
</evidence>
<sequence>MSTAENLHRSATTPTTRGVVFIHSASTALCPHVAWALEGVLGTTVTLDWEPQPLGDRAQRTEINWVGPQGTGAAIASALRGWDSLRYEITEEPSAGADGSRWSFTPSLGLHHTWVGASGDSVVNEDRIRHAVAQAQGDPLVFADLMDGLLGTRWDEELEGFRHAGEDAPVRWLYKVG</sequence>
<evidence type="ECO:0000313" key="2">
    <source>
        <dbReference type="Proteomes" id="UP001157109"/>
    </source>
</evidence>